<feature type="transmembrane region" description="Helical" evidence="2">
    <location>
        <begin position="292"/>
        <end position="310"/>
    </location>
</feature>
<feature type="region of interest" description="Disordered" evidence="1">
    <location>
        <begin position="175"/>
        <end position="208"/>
    </location>
</feature>
<keyword evidence="2" id="KW-0812">Transmembrane</keyword>
<feature type="region of interest" description="Disordered" evidence="1">
    <location>
        <begin position="255"/>
        <end position="275"/>
    </location>
</feature>
<reference evidence="3" key="2">
    <citation type="journal article" date="2023" name="BMC Genomics">
        <title>Pest status, molecular evolution, and epigenetic factors derived from the genome assembly of Frankliniella fusca, a thysanopteran phytovirus vector.</title>
        <authorList>
            <person name="Catto M.A."/>
            <person name="Labadie P.E."/>
            <person name="Jacobson A.L."/>
            <person name="Kennedy G.G."/>
            <person name="Srinivasan R."/>
            <person name="Hunt B.G."/>
        </authorList>
    </citation>
    <scope>NUCLEOTIDE SEQUENCE</scope>
    <source>
        <strain evidence="3">PL_HMW_Pooled</strain>
    </source>
</reference>
<comment type="caution">
    <text evidence="3">The sequence shown here is derived from an EMBL/GenBank/DDBJ whole genome shotgun (WGS) entry which is preliminary data.</text>
</comment>
<feature type="compositionally biased region" description="Basic residues" evidence="1">
    <location>
        <begin position="261"/>
        <end position="270"/>
    </location>
</feature>
<dbReference type="Proteomes" id="UP001219518">
    <property type="component" value="Unassembled WGS sequence"/>
</dbReference>
<dbReference type="EMBL" id="JAHWGI010001227">
    <property type="protein sequence ID" value="KAK3925486.1"/>
    <property type="molecule type" value="Genomic_DNA"/>
</dbReference>
<feature type="transmembrane region" description="Helical" evidence="2">
    <location>
        <begin position="362"/>
        <end position="383"/>
    </location>
</feature>
<evidence type="ECO:0000256" key="1">
    <source>
        <dbReference type="SAM" id="MobiDB-lite"/>
    </source>
</evidence>
<keyword evidence="2" id="KW-0472">Membrane</keyword>
<gene>
    <name evidence="3" type="ORF">KUF71_013693</name>
</gene>
<keyword evidence="4" id="KW-1185">Reference proteome</keyword>
<feature type="compositionally biased region" description="Basic and acidic residues" evidence="1">
    <location>
        <begin position="192"/>
        <end position="201"/>
    </location>
</feature>
<feature type="transmembrane region" description="Helical" evidence="2">
    <location>
        <begin position="428"/>
        <end position="445"/>
    </location>
</feature>
<evidence type="ECO:0000256" key="2">
    <source>
        <dbReference type="SAM" id="Phobius"/>
    </source>
</evidence>
<keyword evidence="2" id="KW-1133">Transmembrane helix</keyword>
<sequence>MVVSTKCRSNITQNTRFRNKSRILSSVGACSLLWPGQSSAFDLEAEGFPPLFLSFSFLDWVNNWGLDFKKENLSFPPHFIDRGLGALGLGIGILFVFSEATSTPNKLCSVLAVIAHLQHPLPRRLRPAPAVVLLALDGGGVLVADPLLLQVGELLLLPQRRRVRHEHLHLGRRVRLRSGRPGSLSHSRGTAHKSDKDDGTRRQRRTRGVTLERSALSCWMSWRAVLAAASSRMASASASSAMARSRCRICSSNSRCSSSRFSRRRSRSGIRHSADRSPLPIAYPGAAPARSAGAHGLSLLLLALAVPVLPTLEPLLVQLLPQRAQPAHGLGLLLLALAVPVLPTLEPLLVQLLPQRAQPAHGLGLLLLALAVPVLPTLEPLLVQLLPQRAQPAHGLGLLLLALAVPVLPTLEPLLVQLLPQRAQPAHGLGLLLLALAVLALLLGLDVQRLLQAPLLARRLLLLVLVAHLAQVDLLAGQGEGGALRQPQGLDALAVLLLAGLLHHL</sequence>
<proteinExistence type="predicted"/>
<protein>
    <submittedName>
        <fullName evidence="3">F-box/LRR-repeat protein 8</fullName>
    </submittedName>
</protein>
<organism evidence="3 4">
    <name type="scientific">Frankliniella fusca</name>
    <dbReference type="NCBI Taxonomy" id="407009"/>
    <lineage>
        <taxon>Eukaryota</taxon>
        <taxon>Metazoa</taxon>
        <taxon>Ecdysozoa</taxon>
        <taxon>Arthropoda</taxon>
        <taxon>Hexapoda</taxon>
        <taxon>Insecta</taxon>
        <taxon>Pterygota</taxon>
        <taxon>Neoptera</taxon>
        <taxon>Paraneoptera</taxon>
        <taxon>Thysanoptera</taxon>
        <taxon>Terebrantia</taxon>
        <taxon>Thripoidea</taxon>
        <taxon>Thripidae</taxon>
        <taxon>Frankliniella</taxon>
    </lineage>
</organism>
<accession>A0AAE1HRI5</accession>
<evidence type="ECO:0000313" key="3">
    <source>
        <dbReference type="EMBL" id="KAK3925486.1"/>
    </source>
</evidence>
<name>A0AAE1HRI5_9NEOP</name>
<feature type="transmembrane region" description="Helical" evidence="2">
    <location>
        <begin position="330"/>
        <end position="350"/>
    </location>
</feature>
<reference evidence="3" key="1">
    <citation type="submission" date="2021-07" db="EMBL/GenBank/DDBJ databases">
        <authorList>
            <person name="Catto M.A."/>
            <person name="Jacobson A."/>
            <person name="Kennedy G."/>
            <person name="Labadie P."/>
            <person name="Hunt B.G."/>
            <person name="Srinivasan R."/>
        </authorList>
    </citation>
    <scope>NUCLEOTIDE SEQUENCE</scope>
    <source>
        <strain evidence="3">PL_HMW_Pooled</strain>
        <tissue evidence="3">Head</tissue>
    </source>
</reference>
<dbReference type="AlphaFoldDB" id="A0AAE1HRI5"/>
<evidence type="ECO:0000313" key="4">
    <source>
        <dbReference type="Proteomes" id="UP001219518"/>
    </source>
</evidence>
<feature type="transmembrane region" description="Helical" evidence="2">
    <location>
        <begin position="395"/>
        <end position="416"/>
    </location>
</feature>